<comment type="cofactor">
    <cofactor evidence="6">
        <name>Mg(2+)</name>
        <dbReference type="ChEBI" id="CHEBI:18420"/>
    </cofactor>
    <cofactor evidence="6">
        <name>Mn(2+)</name>
        <dbReference type="ChEBI" id="CHEBI:29035"/>
    </cofactor>
    <text evidence="6">Mg(2+). Can also accept Mn(2+).</text>
</comment>
<dbReference type="PROSITE" id="PS01076">
    <property type="entry name" value="ACETATE_KINASE_2"/>
    <property type="match status" value="1"/>
</dbReference>
<reference evidence="8 9" key="1">
    <citation type="journal article" date="2015" name="Microbiome">
        <title>Genomic resolution of linkages in carbon, nitrogen, and sulfur cycling among widespread estuary sediment bacteria.</title>
        <authorList>
            <person name="Baker B.J."/>
            <person name="Lazar C.S."/>
            <person name="Teske A.P."/>
            <person name="Dick G.J."/>
        </authorList>
    </citation>
    <scope>NUCLEOTIDE SEQUENCE [LARGE SCALE GENOMIC DNA]</scope>
    <source>
        <strain evidence="8">DG_26</strain>
    </source>
</reference>
<dbReference type="Pfam" id="PF00871">
    <property type="entry name" value="Acetate_kinase"/>
    <property type="match status" value="1"/>
</dbReference>
<feature type="binding site" evidence="6">
    <location>
        <position position="386"/>
    </location>
    <ligand>
        <name>Mg(2+)</name>
        <dbReference type="ChEBI" id="CHEBI:18420"/>
    </ligand>
</feature>
<dbReference type="GO" id="GO:0005737">
    <property type="term" value="C:cytoplasm"/>
    <property type="evidence" value="ECO:0007669"/>
    <property type="project" value="UniProtKB-SubCell"/>
</dbReference>
<dbReference type="NCBIfam" id="TIGR00016">
    <property type="entry name" value="ackA"/>
    <property type="match status" value="1"/>
</dbReference>
<feature type="binding site" evidence="6">
    <location>
        <begin position="212"/>
        <end position="216"/>
    </location>
    <ligand>
        <name>ATP</name>
        <dbReference type="ChEBI" id="CHEBI:30616"/>
    </ligand>
</feature>
<evidence type="ECO:0000256" key="1">
    <source>
        <dbReference type="ARBA" id="ARBA00008748"/>
    </source>
</evidence>
<evidence type="ECO:0000256" key="6">
    <source>
        <dbReference type="HAMAP-Rule" id="MF_00020"/>
    </source>
</evidence>
<comment type="similarity">
    <text evidence="1 6 7">Belongs to the acetokinase family.</text>
</comment>
<feature type="binding site" evidence="6">
    <location>
        <position position="95"/>
    </location>
    <ligand>
        <name>substrate</name>
    </ligand>
</feature>
<dbReference type="EMBL" id="LIZT01000052">
    <property type="protein sequence ID" value="KPJ49579.1"/>
    <property type="molecule type" value="Genomic_DNA"/>
</dbReference>
<feature type="binding site" evidence="6">
    <location>
        <position position="11"/>
    </location>
    <ligand>
        <name>Mg(2+)</name>
        <dbReference type="ChEBI" id="CHEBI:18420"/>
    </ligand>
</feature>
<dbReference type="GO" id="GO:0005524">
    <property type="term" value="F:ATP binding"/>
    <property type="evidence" value="ECO:0007669"/>
    <property type="project" value="UniProtKB-KW"/>
</dbReference>
<feature type="site" description="Transition state stabilizer" evidence="6">
    <location>
        <position position="184"/>
    </location>
</feature>
<name>A0A0S7WHG7_UNCT6</name>
<comment type="caution">
    <text evidence="8">The sequence shown here is derived from an EMBL/GenBank/DDBJ whole genome shotgun (WGS) entry which is preliminary data.</text>
</comment>
<dbReference type="HAMAP" id="MF_00020">
    <property type="entry name" value="Acetate_kinase"/>
    <property type="match status" value="1"/>
</dbReference>
<dbReference type="SUPFAM" id="SSF53067">
    <property type="entry name" value="Actin-like ATPase domain"/>
    <property type="match status" value="2"/>
</dbReference>
<dbReference type="InterPro" id="IPR043129">
    <property type="entry name" value="ATPase_NBD"/>
</dbReference>
<evidence type="ECO:0000256" key="3">
    <source>
        <dbReference type="ARBA" id="ARBA00022741"/>
    </source>
</evidence>
<evidence type="ECO:0000256" key="4">
    <source>
        <dbReference type="ARBA" id="ARBA00022777"/>
    </source>
</evidence>
<comment type="pathway">
    <text evidence="6">Metabolic intermediate biosynthesis; acetyl-CoA biosynthesis; acetyl-CoA from acetate: step 1/2.</text>
</comment>
<comment type="function">
    <text evidence="6">Catalyzes the formation of acetyl phosphate from acetate and ATP. Can also catalyze the reverse reaction.</text>
</comment>
<dbReference type="InterPro" id="IPR023865">
    <property type="entry name" value="Aliphatic_acid_kinase_CS"/>
</dbReference>
<feature type="binding site" evidence="6">
    <location>
        <begin position="282"/>
        <end position="284"/>
    </location>
    <ligand>
        <name>ATP</name>
        <dbReference type="ChEBI" id="CHEBI:30616"/>
    </ligand>
</feature>
<keyword evidence="4 6" id="KW-0418">Kinase</keyword>
<dbReference type="PANTHER" id="PTHR21060:SF15">
    <property type="entry name" value="ACETATE KINASE-RELATED"/>
    <property type="match status" value="1"/>
</dbReference>
<keyword evidence="6" id="KW-0479">Metal-binding</keyword>
<accession>A0A0S7WHG7</accession>
<dbReference type="PANTHER" id="PTHR21060">
    <property type="entry name" value="ACETATE KINASE"/>
    <property type="match status" value="1"/>
</dbReference>
<dbReference type="AlphaFoldDB" id="A0A0S7WHG7"/>
<feature type="binding site" evidence="6">
    <location>
        <position position="18"/>
    </location>
    <ligand>
        <name>ATP</name>
        <dbReference type="ChEBI" id="CHEBI:30616"/>
    </ligand>
</feature>
<evidence type="ECO:0000256" key="2">
    <source>
        <dbReference type="ARBA" id="ARBA00022679"/>
    </source>
</evidence>
<dbReference type="GO" id="GO:0008776">
    <property type="term" value="F:acetate kinase activity"/>
    <property type="evidence" value="ECO:0007669"/>
    <property type="project" value="UniProtKB-UniRule"/>
</dbReference>
<dbReference type="PATRIC" id="fig|1703771.3.peg.22"/>
<gene>
    <name evidence="6" type="primary">ackA</name>
    <name evidence="8" type="ORF">AMJ40_05200</name>
</gene>
<dbReference type="PRINTS" id="PR00471">
    <property type="entry name" value="ACETATEKNASE"/>
</dbReference>
<keyword evidence="6" id="KW-0460">Magnesium</keyword>
<keyword evidence="6" id="KW-0963">Cytoplasm</keyword>
<keyword evidence="5 6" id="KW-0067">ATP-binding</keyword>
<evidence type="ECO:0000256" key="7">
    <source>
        <dbReference type="RuleBase" id="RU003835"/>
    </source>
</evidence>
<feature type="site" description="Transition state stabilizer" evidence="6">
    <location>
        <position position="240"/>
    </location>
</feature>
<comment type="caution">
    <text evidence="6">Lacks conserved residue(s) required for the propagation of feature annotation.</text>
</comment>
<evidence type="ECO:0000313" key="8">
    <source>
        <dbReference type="EMBL" id="KPJ49579.1"/>
    </source>
</evidence>
<comment type="subunit">
    <text evidence="6">Homodimer.</text>
</comment>
<proteinExistence type="inferred from homology"/>
<dbReference type="GO" id="GO:0006085">
    <property type="term" value="P:acetyl-CoA biosynthetic process"/>
    <property type="evidence" value="ECO:0007669"/>
    <property type="project" value="UniProtKB-UniRule"/>
</dbReference>
<evidence type="ECO:0000313" key="9">
    <source>
        <dbReference type="Proteomes" id="UP000051124"/>
    </source>
</evidence>
<feature type="active site" description="Proton donor/acceptor" evidence="6">
    <location>
        <position position="152"/>
    </location>
</feature>
<dbReference type="PROSITE" id="PS01075">
    <property type="entry name" value="ACETATE_KINASE_1"/>
    <property type="match status" value="1"/>
</dbReference>
<dbReference type="CDD" id="cd24010">
    <property type="entry name" value="ASKHA_NBD_AcK_PK"/>
    <property type="match status" value="1"/>
</dbReference>
<dbReference type="GO" id="GO:0000287">
    <property type="term" value="F:magnesium ion binding"/>
    <property type="evidence" value="ECO:0007669"/>
    <property type="project" value="UniProtKB-UniRule"/>
</dbReference>
<dbReference type="InterPro" id="IPR004372">
    <property type="entry name" value="Ac/propionate_kinase"/>
</dbReference>
<dbReference type="EC" id="2.7.2.1" evidence="6"/>
<keyword evidence="3 6" id="KW-0547">Nucleotide-binding</keyword>
<sequence length="449" mass="49686">MSHTVPILCLNCGSSSVKYLLYDWDRQRTMASGIVERVGLADGLCTHEVPGREKAMIRRDCPDHRDAIKLIMMTLTDPQHGVMSNLGGISAVGHRVVHGGEKFANSALITAEVLKVIKKLADLAPLHNRANISGIEAARELVPGVPHAAIIDTAWHQTMPRHVFTYALPYEWYEKYGIRRYGFHGTSFLYVSRRAAVLLGKNPLECNLVICHIGNGASINAVRRGASYDTSMGGLIMGTRAGDHDVAIDFFIMEKEGYESEEMYSMLNEKSGILGITGKYVDRRDVERAAEKGDERAELAIEMEGYRIKKYIGAYAAALGRVDAVVFTAGVGEKSPLIRAKALDGLSAMGIGYDHEKNRIARTRNAECDITAKDSKVKVFVIPTDEERVFIEDVAALCHKTSPVQGKSTYAFESPTYRNLLRQEIFQKECQENPQLRDVVAQLPRAGRA</sequence>
<comment type="subcellular location">
    <subcellularLocation>
        <location evidence="6">Cytoplasm</location>
    </subcellularLocation>
</comment>
<dbReference type="GO" id="GO:0006083">
    <property type="term" value="P:acetate metabolic process"/>
    <property type="evidence" value="ECO:0007669"/>
    <property type="project" value="TreeGrafter"/>
</dbReference>
<organism evidence="8 9">
    <name type="scientific">candidate division TA06 bacterium DG_26</name>
    <dbReference type="NCBI Taxonomy" id="1703771"/>
    <lineage>
        <taxon>Bacteria</taxon>
        <taxon>Bacteria division TA06</taxon>
    </lineage>
</organism>
<dbReference type="UniPathway" id="UPA00340">
    <property type="reaction ID" value="UER00458"/>
</dbReference>
<dbReference type="Gene3D" id="3.30.420.40">
    <property type="match status" value="2"/>
</dbReference>
<evidence type="ECO:0000256" key="5">
    <source>
        <dbReference type="ARBA" id="ARBA00022840"/>
    </source>
</evidence>
<dbReference type="InterPro" id="IPR000890">
    <property type="entry name" value="Aliphatic_acid_kin_short-chain"/>
</dbReference>
<comment type="catalytic activity">
    <reaction evidence="6">
        <text>acetate + ATP = acetyl phosphate + ADP</text>
        <dbReference type="Rhea" id="RHEA:11352"/>
        <dbReference type="ChEBI" id="CHEBI:22191"/>
        <dbReference type="ChEBI" id="CHEBI:30089"/>
        <dbReference type="ChEBI" id="CHEBI:30616"/>
        <dbReference type="ChEBI" id="CHEBI:456216"/>
        <dbReference type="EC" id="2.7.2.1"/>
    </reaction>
</comment>
<protein>
    <recommendedName>
        <fullName evidence="6">Acetate kinase</fullName>
        <ecNumber evidence="6">2.7.2.1</ecNumber>
    </recommendedName>
    <alternativeName>
        <fullName evidence="6">Acetokinase</fullName>
    </alternativeName>
</protein>
<keyword evidence="2 6" id="KW-0808">Transferase</keyword>
<dbReference type="Proteomes" id="UP000051124">
    <property type="component" value="Unassembled WGS sequence"/>
</dbReference>